<dbReference type="EMBL" id="JAGMWN010000001">
    <property type="protein sequence ID" value="MBP5855675.1"/>
    <property type="molecule type" value="Genomic_DNA"/>
</dbReference>
<proteinExistence type="predicted"/>
<reference evidence="1" key="1">
    <citation type="submission" date="2021-04" db="EMBL/GenBank/DDBJ databases">
        <authorList>
            <person name="Zhang D.-C."/>
        </authorList>
    </citation>
    <scope>NUCLEOTIDE SEQUENCE</scope>
    <source>
        <strain evidence="1">CGMCC 1.15697</strain>
    </source>
</reference>
<evidence type="ECO:0000313" key="1">
    <source>
        <dbReference type="EMBL" id="MBP5855675.1"/>
    </source>
</evidence>
<gene>
    <name evidence="1" type="ORF">KAJ83_01540</name>
</gene>
<organism evidence="1 2">
    <name type="scientific">Marivibrio halodurans</name>
    <dbReference type="NCBI Taxonomy" id="2039722"/>
    <lineage>
        <taxon>Bacteria</taxon>
        <taxon>Pseudomonadati</taxon>
        <taxon>Pseudomonadota</taxon>
        <taxon>Alphaproteobacteria</taxon>
        <taxon>Rhodospirillales</taxon>
        <taxon>Rhodospirillaceae</taxon>
        <taxon>Marivibrio</taxon>
    </lineage>
</organism>
<dbReference type="RefSeq" id="WP_210680252.1">
    <property type="nucleotide sequence ID" value="NZ_JAGMWN010000001.1"/>
</dbReference>
<dbReference type="Proteomes" id="UP000672602">
    <property type="component" value="Unassembled WGS sequence"/>
</dbReference>
<evidence type="ECO:0000313" key="2">
    <source>
        <dbReference type="Proteomes" id="UP000672602"/>
    </source>
</evidence>
<keyword evidence="2" id="KW-1185">Reference proteome</keyword>
<dbReference type="AlphaFoldDB" id="A0A8J7V0U8"/>
<evidence type="ECO:0008006" key="3">
    <source>
        <dbReference type="Google" id="ProtNLM"/>
    </source>
</evidence>
<sequence>MGLTALAGTVVSGLVKAGLDWVKGKTDRARLKEKRKTKIEAAKNKRIQSKIKHNQDWDMEMAEGSKSSWKDEYWTIVLSVPVVLCFIPGMAGHVEEGFAALGRSVPEWYQVSLGAVIAAAVGVKKIVKYFKR</sequence>
<comment type="caution">
    <text evidence="1">The sequence shown here is derived from an EMBL/GenBank/DDBJ whole genome shotgun (WGS) entry which is preliminary data.</text>
</comment>
<accession>A0A8J7V0U8</accession>
<protein>
    <recommendedName>
        <fullName evidence="3">Holin</fullName>
    </recommendedName>
</protein>
<name>A0A8J7V0U8_9PROT</name>